<gene>
    <name evidence="1" type="ORF">IWW36_001366</name>
</gene>
<keyword evidence="2" id="KW-1185">Reference proteome</keyword>
<evidence type="ECO:0000313" key="2">
    <source>
        <dbReference type="Proteomes" id="UP001139887"/>
    </source>
</evidence>
<comment type="caution">
    <text evidence="1">The sequence shown here is derived from an EMBL/GenBank/DDBJ whole genome shotgun (WGS) entry which is preliminary data.</text>
</comment>
<dbReference type="AlphaFoldDB" id="A0A9W8IBP9"/>
<name>A0A9W8IBP9_9FUNG</name>
<sequence>MEGASESTAPEPPRPLRTVSDEFRELQNIVDQFRSQLDTTNGIANLHPFGPINADQARAQFIEACSRIRDSLTAYRNTTLGSWAQLLANSVHQQPAHVGQQMPIADSVALAATKRAAVAGQELSEMRKITDALHQDLGSCQRKLFAAAGKAISHVQSYGMQSSELLVERLMATAKRLGLACYTDVQGRDGEDKVTTVTLAGGILVIDVDIGMSKDQMKIKISYVSDIEHDQRIDMLMLSRLRAGDIPGFEKLVEQVATLDRLTKEKSPASFIHNTFATASTLTEIQKQELAALNGDLRQVLRHGSGIALPYMRHIGPSTLYFMPATLVHGLQAQEWALLTSNDFAPIADMPQCLWLDFVWEPSSKQHCLLTEKFPKHCLGSDQMSEDSETHKVVSHPHPTIHDLEMRFLEPVLSNSESENADTSGTQQTENSDLRIPYTLAAHLAPELLACALTVRSVMTAVGHKADGSPSISQISPRLLEDAPTLERLIHAGCKNDGTDELLQARHRVDQTSLLIKLESPQIRAWNISRIPINAVHQILDVVPLLRRQAIFNELVASCFNTELSNLGGELNMSDISTVAVKTLANDPFRIDMCIKIFTGSDNSEFKVQGALLRISEAEGDVVAWTHQSLAVSETSDMLAALSAISSDSLTKESAHKTLSKVADISISIPVVAQWLVTHVGSL</sequence>
<evidence type="ECO:0008006" key="3">
    <source>
        <dbReference type="Google" id="ProtNLM"/>
    </source>
</evidence>
<dbReference type="Proteomes" id="UP001139887">
    <property type="component" value="Unassembled WGS sequence"/>
</dbReference>
<evidence type="ECO:0000313" key="1">
    <source>
        <dbReference type="EMBL" id="KAJ2851115.1"/>
    </source>
</evidence>
<accession>A0A9W8IBP9</accession>
<dbReference type="EMBL" id="JANBUW010000017">
    <property type="protein sequence ID" value="KAJ2851115.1"/>
    <property type="molecule type" value="Genomic_DNA"/>
</dbReference>
<reference evidence="1" key="1">
    <citation type="submission" date="2022-07" db="EMBL/GenBank/DDBJ databases">
        <title>Phylogenomic reconstructions and comparative analyses of Kickxellomycotina fungi.</title>
        <authorList>
            <person name="Reynolds N.K."/>
            <person name="Stajich J.E."/>
            <person name="Barry K."/>
            <person name="Grigoriev I.V."/>
            <person name="Crous P."/>
            <person name="Smith M.E."/>
        </authorList>
    </citation>
    <scope>NUCLEOTIDE SEQUENCE</scope>
    <source>
        <strain evidence="1">NRRL 1566</strain>
    </source>
</reference>
<dbReference type="OrthoDB" id="2281547at2759"/>
<protein>
    <recommendedName>
        <fullName evidence="3">Mediator of RNA polymerase II transcription subunit 1</fullName>
    </recommendedName>
</protein>
<organism evidence="1 2">
    <name type="scientific">Coemansia brasiliensis</name>
    <dbReference type="NCBI Taxonomy" id="2650707"/>
    <lineage>
        <taxon>Eukaryota</taxon>
        <taxon>Fungi</taxon>
        <taxon>Fungi incertae sedis</taxon>
        <taxon>Zoopagomycota</taxon>
        <taxon>Kickxellomycotina</taxon>
        <taxon>Kickxellomycetes</taxon>
        <taxon>Kickxellales</taxon>
        <taxon>Kickxellaceae</taxon>
        <taxon>Coemansia</taxon>
    </lineage>
</organism>
<proteinExistence type="predicted"/>